<feature type="transmembrane region" description="Helical" evidence="1">
    <location>
        <begin position="6"/>
        <end position="24"/>
    </location>
</feature>
<sequence>MNFKQFKIVNVILAIIGVAAFLYFQESIRTQDKEPFKQGTSEYAGYHYAQENKLAGADQCKNAKDNAVKVFNAEFLAGCKRFFDQ</sequence>
<reference evidence="2 3" key="1">
    <citation type="submission" date="2016-08" db="EMBL/GenBank/DDBJ databases">
        <authorList>
            <person name="Seilhamer J.J."/>
        </authorList>
    </citation>
    <scope>NUCLEOTIDE SEQUENCE [LARGE SCALE GENOMIC DNA]</scope>
    <source>
        <strain evidence="2 3">ANC 4874</strain>
    </source>
</reference>
<keyword evidence="1" id="KW-0472">Membrane</keyword>
<evidence type="ECO:0000313" key="2">
    <source>
        <dbReference type="EMBL" id="SCC71732.1"/>
    </source>
</evidence>
<gene>
    <name evidence="2" type="ORF">GA0116959_105153</name>
</gene>
<dbReference type="OrthoDB" id="6694708at2"/>
<accession>A0A1C4GU92</accession>
<organism evidence="2 3">
    <name type="scientific">Acinetobacter albensis</name>
    <dbReference type="NCBI Taxonomy" id="1673609"/>
    <lineage>
        <taxon>Bacteria</taxon>
        <taxon>Pseudomonadati</taxon>
        <taxon>Pseudomonadota</taxon>
        <taxon>Gammaproteobacteria</taxon>
        <taxon>Moraxellales</taxon>
        <taxon>Moraxellaceae</taxon>
        <taxon>Acinetobacter</taxon>
    </lineage>
</organism>
<dbReference type="EMBL" id="FMBK01000005">
    <property type="protein sequence ID" value="SCC71732.1"/>
    <property type="molecule type" value="Genomic_DNA"/>
</dbReference>
<protein>
    <submittedName>
        <fullName evidence="2">Uncharacterized protein</fullName>
    </submittedName>
</protein>
<name>A0A1C4GU92_9GAMM</name>
<dbReference type="Proteomes" id="UP000243661">
    <property type="component" value="Unassembled WGS sequence"/>
</dbReference>
<dbReference type="RefSeq" id="WP_092719167.1">
    <property type="nucleotide sequence ID" value="NZ_FMBK01000005.1"/>
</dbReference>
<proteinExistence type="predicted"/>
<evidence type="ECO:0000256" key="1">
    <source>
        <dbReference type="SAM" id="Phobius"/>
    </source>
</evidence>
<keyword evidence="1" id="KW-1133">Transmembrane helix</keyword>
<dbReference type="AlphaFoldDB" id="A0A1C4GU92"/>
<evidence type="ECO:0000313" key="3">
    <source>
        <dbReference type="Proteomes" id="UP000243661"/>
    </source>
</evidence>
<keyword evidence="1" id="KW-0812">Transmembrane</keyword>